<comment type="caution">
    <text evidence="2">The sequence shown here is derived from an EMBL/GenBank/DDBJ whole genome shotgun (WGS) entry which is preliminary data.</text>
</comment>
<organism evidence="2 3">
    <name type="scientific">Steinernema hermaphroditum</name>
    <dbReference type="NCBI Taxonomy" id="289476"/>
    <lineage>
        <taxon>Eukaryota</taxon>
        <taxon>Metazoa</taxon>
        <taxon>Ecdysozoa</taxon>
        <taxon>Nematoda</taxon>
        <taxon>Chromadorea</taxon>
        <taxon>Rhabditida</taxon>
        <taxon>Tylenchina</taxon>
        <taxon>Panagrolaimomorpha</taxon>
        <taxon>Strongyloidoidea</taxon>
        <taxon>Steinernematidae</taxon>
        <taxon>Steinernema</taxon>
    </lineage>
</organism>
<evidence type="ECO:0000313" key="2">
    <source>
        <dbReference type="EMBL" id="KAK0413745.1"/>
    </source>
</evidence>
<feature type="chain" id="PRO_5041415444" description="Secreted protein" evidence="1">
    <location>
        <begin position="23"/>
        <end position="85"/>
    </location>
</feature>
<protein>
    <recommendedName>
        <fullName evidence="4">Secreted protein</fullName>
    </recommendedName>
</protein>
<keyword evidence="1" id="KW-0732">Signal</keyword>
<dbReference type="Proteomes" id="UP001175271">
    <property type="component" value="Unassembled WGS sequence"/>
</dbReference>
<feature type="signal peptide" evidence="1">
    <location>
        <begin position="1"/>
        <end position="22"/>
    </location>
</feature>
<dbReference type="EMBL" id="JAUCMV010000003">
    <property type="protein sequence ID" value="KAK0413745.1"/>
    <property type="molecule type" value="Genomic_DNA"/>
</dbReference>
<dbReference type="AlphaFoldDB" id="A0AA39HYC7"/>
<gene>
    <name evidence="2" type="ORF">QR680_006969</name>
</gene>
<accession>A0AA39HYC7</accession>
<evidence type="ECO:0000313" key="3">
    <source>
        <dbReference type="Proteomes" id="UP001175271"/>
    </source>
</evidence>
<keyword evidence="3" id="KW-1185">Reference proteome</keyword>
<sequence length="85" mass="9930">MTTRTNGTLVLRFLRLLPVIVMRNSRKTTPTLYWPIKVESRWTFHRLNKTSTHLRSCPRGSVRCAKRQSKEIGGFVGNIWLLMKS</sequence>
<reference evidence="2" key="1">
    <citation type="submission" date="2023-06" db="EMBL/GenBank/DDBJ databases">
        <title>Genomic analysis of the entomopathogenic nematode Steinernema hermaphroditum.</title>
        <authorList>
            <person name="Schwarz E.M."/>
            <person name="Heppert J.K."/>
            <person name="Baniya A."/>
            <person name="Schwartz H.T."/>
            <person name="Tan C.-H."/>
            <person name="Antoshechkin I."/>
            <person name="Sternberg P.W."/>
            <person name="Goodrich-Blair H."/>
            <person name="Dillman A.R."/>
        </authorList>
    </citation>
    <scope>NUCLEOTIDE SEQUENCE</scope>
    <source>
        <strain evidence="2">PS9179</strain>
        <tissue evidence="2">Whole animal</tissue>
    </source>
</reference>
<evidence type="ECO:0008006" key="4">
    <source>
        <dbReference type="Google" id="ProtNLM"/>
    </source>
</evidence>
<proteinExistence type="predicted"/>
<name>A0AA39HYC7_9BILA</name>
<evidence type="ECO:0000256" key="1">
    <source>
        <dbReference type="SAM" id="SignalP"/>
    </source>
</evidence>